<sequence length="345" mass="39548">MPPGLLEVQAEAAEAVKAFLGMDVRPPSIDFNFDPKDKKIPYHWHLTDKHGYKIQPTQARRILNIIESQRGQETWTTIELIEILNLIVNKGLVPVFNDAITTFHIDSIPFSHNKKDSSSFGHHPNTEQITQQPQSLMAGLSYQHSQDGNIEEIINHLIQFASEIGNRSIGYIKAKAGQIPEPEGKEIYQFLRDTMIGLGRGLEELRTNYNAHIPPMLVTENRMNVTVEKIRKDWEKDSDRLLNEVDRRESALTDLCEELRHKEEDLARIRARTSKLESQVHRLKHIINVTHKSVFNKVDERQDAMPVANWTKDMCVDLLDSVCAILHGLRDESEKTLKSKQAREA</sequence>
<dbReference type="EMBL" id="JAQGDS010000001">
    <property type="protein sequence ID" value="KAJ6264516.1"/>
    <property type="molecule type" value="Genomic_DNA"/>
</dbReference>
<name>A0AAD6J5M1_DREDA</name>
<keyword evidence="1" id="KW-0175">Coiled coil</keyword>
<dbReference type="AlphaFoldDB" id="A0AAD6J5M1"/>
<feature type="coiled-coil region" evidence="1">
    <location>
        <begin position="252"/>
        <end position="279"/>
    </location>
</feature>
<keyword evidence="3" id="KW-1185">Reference proteome</keyword>
<evidence type="ECO:0000256" key="1">
    <source>
        <dbReference type="SAM" id="Coils"/>
    </source>
</evidence>
<gene>
    <name evidence="2" type="ORF">Dda_0663</name>
</gene>
<evidence type="ECO:0000313" key="2">
    <source>
        <dbReference type="EMBL" id="KAJ6264516.1"/>
    </source>
</evidence>
<accession>A0AAD6J5M1</accession>
<evidence type="ECO:0000313" key="3">
    <source>
        <dbReference type="Proteomes" id="UP001221413"/>
    </source>
</evidence>
<comment type="caution">
    <text evidence="2">The sequence shown here is derived from an EMBL/GenBank/DDBJ whole genome shotgun (WGS) entry which is preliminary data.</text>
</comment>
<dbReference type="Proteomes" id="UP001221413">
    <property type="component" value="Unassembled WGS sequence"/>
</dbReference>
<organism evidence="2 3">
    <name type="scientific">Drechslerella dactyloides</name>
    <name type="common">Nematode-trapping fungus</name>
    <name type="synonym">Arthrobotrys dactyloides</name>
    <dbReference type="NCBI Taxonomy" id="74499"/>
    <lineage>
        <taxon>Eukaryota</taxon>
        <taxon>Fungi</taxon>
        <taxon>Dikarya</taxon>
        <taxon>Ascomycota</taxon>
        <taxon>Pezizomycotina</taxon>
        <taxon>Orbiliomycetes</taxon>
        <taxon>Orbiliales</taxon>
        <taxon>Orbiliaceae</taxon>
        <taxon>Drechslerella</taxon>
    </lineage>
</organism>
<protein>
    <submittedName>
        <fullName evidence="2">Uncharacterized protein</fullName>
    </submittedName>
</protein>
<reference evidence="2" key="1">
    <citation type="submission" date="2023-01" db="EMBL/GenBank/DDBJ databases">
        <title>The chitinases involved in constricting ring structure development in the nematode-trapping fungus Drechslerella dactyloides.</title>
        <authorList>
            <person name="Wang R."/>
            <person name="Zhang L."/>
            <person name="Tang P."/>
            <person name="Li S."/>
            <person name="Liang L."/>
        </authorList>
    </citation>
    <scope>NUCLEOTIDE SEQUENCE</scope>
    <source>
        <strain evidence="2">YMF1.00031</strain>
    </source>
</reference>
<proteinExistence type="predicted"/>